<feature type="region of interest" description="Disordered" evidence="3">
    <location>
        <begin position="244"/>
        <end position="276"/>
    </location>
</feature>
<dbReference type="InterPro" id="IPR027417">
    <property type="entry name" value="P-loop_NTPase"/>
</dbReference>
<dbReference type="PANTHER" id="PTHR24223:SF356">
    <property type="entry name" value="ATP-BINDING CASSETTE TRANSPORTER ABC4"/>
    <property type="match status" value="1"/>
</dbReference>
<dbReference type="PROSITE" id="PS50893">
    <property type="entry name" value="ABC_TRANSPORTER_2"/>
    <property type="match status" value="1"/>
</dbReference>
<evidence type="ECO:0000313" key="6">
    <source>
        <dbReference type="Proteomes" id="UP000059188"/>
    </source>
</evidence>
<organism evidence="5 6">
    <name type="scientific">Thanatephorus cucumeris (strain AG1-IB / isolate 7/3/14)</name>
    <name type="common">Lettuce bottom rot fungus</name>
    <name type="synonym">Rhizoctonia solani</name>
    <dbReference type="NCBI Taxonomy" id="1108050"/>
    <lineage>
        <taxon>Eukaryota</taxon>
        <taxon>Fungi</taxon>
        <taxon>Dikarya</taxon>
        <taxon>Basidiomycota</taxon>
        <taxon>Agaricomycotina</taxon>
        <taxon>Agaricomycetes</taxon>
        <taxon>Cantharellales</taxon>
        <taxon>Ceratobasidiaceae</taxon>
        <taxon>Rhizoctonia</taxon>
        <taxon>Rhizoctonia solani AG-1</taxon>
    </lineage>
</organism>
<dbReference type="OrthoDB" id="6500128at2759"/>
<name>A0A0B7FD09_THACB</name>
<dbReference type="STRING" id="1108050.A0A0B7FD09"/>
<evidence type="ECO:0000259" key="4">
    <source>
        <dbReference type="PROSITE" id="PS50893"/>
    </source>
</evidence>
<dbReference type="GO" id="GO:0005524">
    <property type="term" value="F:ATP binding"/>
    <property type="evidence" value="ECO:0007669"/>
    <property type="project" value="UniProtKB-KW"/>
</dbReference>
<dbReference type="AlphaFoldDB" id="A0A0B7FD09"/>
<dbReference type="SUPFAM" id="SSF52540">
    <property type="entry name" value="P-loop containing nucleoside triphosphate hydrolases"/>
    <property type="match status" value="1"/>
</dbReference>
<feature type="compositionally biased region" description="Polar residues" evidence="3">
    <location>
        <begin position="259"/>
        <end position="269"/>
    </location>
</feature>
<keyword evidence="2" id="KW-0067">ATP-binding</keyword>
<dbReference type="GO" id="GO:0016887">
    <property type="term" value="F:ATP hydrolysis activity"/>
    <property type="evidence" value="ECO:0007669"/>
    <property type="project" value="InterPro"/>
</dbReference>
<dbReference type="GO" id="GO:0016020">
    <property type="term" value="C:membrane"/>
    <property type="evidence" value="ECO:0007669"/>
    <property type="project" value="TreeGrafter"/>
</dbReference>
<keyword evidence="1" id="KW-0547">Nucleotide-binding</keyword>
<proteinExistence type="predicted"/>
<accession>A0A0B7FD09</accession>
<keyword evidence="6" id="KW-1185">Reference proteome</keyword>
<dbReference type="Pfam" id="PF00005">
    <property type="entry name" value="ABC_tran"/>
    <property type="match status" value="1"/>
</dbReference>
<dbReference type="InterPro" id="IPR050173">
    <property type="entry name" value="ABC_transporter_C-like"/>
</dbReference>
<dbReference type="InterPro" id="IPR003439">
    <property type="entry name" value="ABC_transporter-like_ATP-bd"/>
</dbReference>
<evidence type="ECO:0000256" key="3">
    <source>
        <dbReference type="SAM" id="MobiDB-lite"/>
    </source>
</evidence>
<dbReference type="GO" id="GO:0042626">
    <property type="term" value="F:ATPase-coupled transmembrane transporter activity"/>
    <property type="evidence" value="ECO:0007669"/>
    <property type="project" value="TreeGrafter"/>
</dbReference>
<feature type="domain" description="ABC transporter" evidence="4">
    <location>
        <begin position="51"/>
        <end position="274"/>
    </location>
</feature>
<dbReference type="Gene3D" id="3.40.50.300">
    <property type="entry name" value="P-loop containing nucleotide triphosphate hydrolases"/>
    <property type="match status" value="1"/>
</dbReference>
<evidence type="ECO:0000256" key="1">
    <source>
        <dbReference type="ARBA" id="ARBA00022741"/>
    </source>
</evidence>
<evidence type="ECO:0000313" key="5">
    <source>
        <dbReference type="EMBL" id="CEL54067.1"/>
    </source>
</evidence>
<dbReference type="Proteomes" id="UP000059188">
    <property type="component" value="Unassembled WGS sequence"/>
</dbReference>
<protein>
    <submittedName>
        <fullName evidence="5">Multidrug resistance-associated protein 5</fullName>
    </submittedName>
</protein>
<gene>
    <name evidence="5" type="ORF">RSOLAG1IB_06776</name>
</gene>
<reference evidence="5 6" key="1">
    <citation type="submission" date="2014-11" db="EMBL/GenBank/DDBJ databases">
        <authorList>
            <person name="Wibberg Daniel"/>
        </authorList>
    </citation>
    <scope>NUCLEOTIDE SEQUENCE [LARGE SCALE GENOMIC DNA]</scope>
    <source>
        <strain evidence="5">Rhizoctonia solani AG1-IB 7/3/14</strain>
    </source>
</reference>
<dbReference type="EMBL" id="LN679114">
    <property type="protein sequence ID" value="CEL54067.1"/>
    <property type="molecule type" value="Genomic_DNA"/>
</dbReference>
<sequence length="276" mass="29838">MSKATLICDWIRIGFLVIASLILPALAWSSSPKNKYKPPPLNWPTSGRLVVQKLSAQYSDQEPPTIEDLSFRAEAGERIGVVGKLASGKDALALALLRFIPTEGNVFFDGIGTHTIQPTVLASHLSLITGQASPSSSRATVRYALDPQNQHSNETLYAALNTAGLVGFRLEIGITRISARARYGIGFAAAVVKHSKLVIVDETTTSIEYAPDTDFHASLRCALPNATILVITNTLRNIQGVDKVRTGSRSRTPRRVWNSERTAGSTRTVQEAGRCG</sequence>
<dbReference type="PANTHER" id="PTHR24223">
    <property type="entry name" value="ATP-BINDING CASSETTE SUB-FAMILY C"/>
    <property type="match status" value="1"/>
</dbReference>
<evidence type="ECO:0000256" key="2">
    <source>
        <dbReference type="ARBA" id="ARBA00022840"/>
    </source>
</evidence>